<dbReference type="Gene3D" id="3.40.50.150">
    <property type="entry name" value="Vaccinia Virus protein VP39"/>
    <property type="match status" value="1"/>
</dbReference>
<keyword evidence="3 5" id="KW-0808">Transferase</keyword>
<dbReference type="InterPro" id="IPR029063">
    <property type="entry name" value="SAM-dependent_MTases_sf"/>
</dbReference>
<keyword evidence="4 5" id="KW-0949">S-adenosyl-L-methionine</keyword>
<evidence type="ECO:0000256" key="5">
    <source>
        <dbReference type="PIRNR" id="PIRNR000410"/>
    </source>
</evidence>
<organism evidence="7 8">
    <name type="scientific">Sphaerotilus microaerophilus</name>
    <dbReference type="NCBI Taxonomy" id="2914710"/>
    <lineage>
        <taxon>Bacteria</taxon>
        <taxon>Pseudomonadati</taxon>
        <taxon>Pseudomonadota</taxon>
        <taxon>Betaproteobacteria</taxon>
        <taxon>Burkholderiales</taxon>
        <taxon>Sphaerotilaceae</taxon>
        <taxon>Sphaerotilus</taxon>
    </lineage>
</organism>
<feature type="domain" description="CheR-type methyltransferase" evidence="6">
    <location>
        <begin position="1"/>
        <end position="265"/>
    </location>
</feature>
<name>A0ABN6PKS2_9BURK</name>
<reference evidence="7" key="1">
    <citation type="submission" date="2022-04" db="EMBL/GenBank/DDBJ databases">
        <title>Whole genome sequence of Sphaerotilus sp. FB-5.</title>
        <authorList>
            <person name="Takeda M."/>
            <person name="Narihara S."/>
            <person name="Akimoto M."/>
            <person name="Akimoto R."/>
            <person name="Nishiyashiki S."/>
            <person name="Murakami T."/>
        </authorList>
    </citation>
    <scope>NUCLEOTIDE SEQUENCE</scope>
    <source>
        <strain evidence="7">FB-5</strain>
    </source>
</reference>
<dbReference type="SUPFAM" id="SSF53335">
    <property type="entry name" value="S-adenosyl-L-methionine-dependent methyltransferases"/>
    <property type="match status" value="1"/>
</dbReference>
<dbReference type="Pfam" id="PF03705">
    <property type="entry name" value="CheR_N"/>
    <property type="match status" value="1"/>
</dbReference>
<dbReference type="EMBL" id="AP025730">
    <property type="protein sequence ID" value="BDI04627.1"/>
    <property type="molecule type" value="Genomic_DNA"/>
</dbReference>
<dbReference type="Proteomes" id="UP001057498">
    <property type="component" value="Chromosome"/>
</dbReference>
<dbReference type="Gene3D" id="1.10.155.10">
    <property type="entry name" value="Chemotaxis receptor methyltransferase CheR, N-terminal domain"/>
    <property type="match status" value="1"/>
</dbReference>
<dbReference type="Pfam" id="PF01739">
    <property type="entry name" value="CheR"/>
    <property type="match status" value="1"/>
</dbReference>
<proteinExistence type="predicted"/>
<dbReference type="InterPro" id="IPR022642">
    <property type="entry name" value="CheR_C"/>
</dbReference>
<dbReference type="PRINTS" id="PR00996">
    <property type="entry name" value="CHERMTFRASE"/>
</dbReference>
<dbReference type="PIRSF" id="PIRSF000410">
    <property type="entry name" value="CheR"/>
    <property type="match status" value="1"/>
</dbReference>
<evidence type="ECO:0000256" key="4">
    <source>
        <dbReference type="ARBA" id="ARBA00022691"/>
    </source>
</evidence>
<evidence type="ECO:0000313" key="8">
    <source>
        <dbReference type="Proteomes" id="UP001057498"/>
    </source>
</evidence>
<protein>
    <recommendedName>
        <fullName evidence="5">Chemotaxis protein methyltransferase</fullName>
        <ecNumber evidence="5">2.1.1.80</ecNumber>
    </recommendedName>
</protein>
<dbReference type="GO" id="GO:0008168">
    <property type="term" value="F:methyltransferase activity"/>
    <property type="evidence" value="ECO:0007669"/>
    <property type="project" value="UniProtKB-KW"/>
</dbReference>
<sequence length="265" mass="30010">MSMSNTSFEAVVSMFEKVSGIRLAPVKKPLVEGRLQKLAQDAGLPSLDRYVERLMRGDDPDELTKVIDKLTTNETYFFREPQHFEYLSRRLKEHPPRGPFRVWSAASSSGEEAYSIAMLLADVLGQRPWEVVGTDLSTAVVEAARRALYPMERARHTPPEYLKRFCLRGEGSYAGQLLIQRTLRERVSFRCANLMQPLPSDLGQFDVIFLRNVLIYFDAPAKARIVSRVIGQLHDHGHLFTGHAESLGNLDVKLRAIQPAIYTHA</sequence>
<keyword evidence="8" id="KW-1185">Reference proteome</keyword>
<dbReference type="PROSITE" id="PS50123">
    <property type="entry name" value="CHER"/>
    <property type="match status" value="1"/>
</dbReference>
<dbReference type="PANTHER" id="PTHR24422:SF26">
    <property type="entry name" value="CHEMOTAXIS PROTEIN METHYLTRANSFERASE"/>
    <property type="match status" value="1"/>
</dbReference>
<dbReference type="InterPro" id="IPR022641">
    <property type="entry name" value="CheR_N"/>
</dbReference>
<comment type="function">
    <text evidence="5">Methylation of the membrane-bound methyl-accepting chemotaxis proteins (MCP) to form gamma-glutamyl methyl ester residues in MCP.</text>
</comment>
<dbReference type="SUPFAM" id="SSF47757">
    <property type="entry name" value="Chemotaxis receptor methyltransferase CheR, N-terminal domain"/>
    <property type="match status" value="1"/>
</dbReference>
<evidence type="ECO:0000313" key="7">
    <source>
        <dbReference type="EMBL" id="BDI04627.1"/>
    </source>
</evidence>
<evidence type="ECO:0000259" key="6">
    <source>
        <dbReference type="PROSITE" id="PS50123"/>
    </source>
</evidence>
<evidence type="ECO:0000256" key="1">
    <source>
        <dbReference type="ARBA" id="ARBA00001541"/>
    </source>
</evidence>
<dbReference type="InterPro" id="IPR026024">
    <property type="entry name" value="Chemotaxis_MeTrfase_CheR"/>
</dbReference>
<dbReference type="SMART" id="SM00138">
    <property type="entry name" value="MeTrc"/>
    <property type="match status" value="1"/>
</dbReference>
<dbReference type="InterPro" id="IPR050903">
    <property type="entry name" value="Bact_Chemotaxis_MeTrfase"/>
</dbReference>
<evidence type="ECO:0000256" key="2">
    <source>
        <dbReference type="ARBA" id="ARBA00022603"/>
    </source>
</evidence>
<gene>
    <name evidence="7" type="primary">cheR-1_1</name>
    <name evidence="7" type="ORF">CATMQ487_15970</name>
</gene>
<dbReference type="InterPro" id="IPR000780">
    <property type="entry name" value="CheR_MeTrfase"/>
</dbReference>
<dbReference type="PANTHER" id="PTHR24422">
    <property type="entry name" value="CHEMOTAXIS PROTEIN METHYLTRANSFERASE"/>
    <property type="match status" value="1"/>
</dbReference>
<evidence type="ECO:0000256" key="3">
    <source>
        <dbReference type="ARBA" id="ARBA00022679"/>
    </source>
</evidence>
<keyword evidence="2 5" id="KW-0489">Methyltransferase</keyword>
<dbReference type="EC" id="2.1.1.80" evidence="5"/>
<dbReference type="GO" id="GO:0032259">
    <property type="term" value="P:methylation"/>
    <property type="evidence" value="ECO:0007669"/>
    <property type="project" value="UniProtKB-KW"/>
</dbReference>
<accession>A0ABN6PKS2</accession>
<comment type="catalytic activity">
    <reaction evidence="1 5">
        <text>L-glutamyl-[protein] + S-adenosyl-L-methionine = [protein]-L-glutamate 5-O-methyl ester + S-adenosyl-L-homocysteine</text>
        <dbReference type="Rhea" id="RHEA:24452"/>
        <dbReference type="Rhea" id="RHEA-COMP:10208"/>
        <dbReference type="Rhea" id="RHEA-COMP:10311"/>
        <dbReference type="ChEBI" id="CHEBI:29973"/>
        <dbReference type="ChEBI" id="CHEBI:57856"/>
        <dbReference type="ChEBI" id="CHEBI:59789"/>
        <dbReference type="ChEBI" id="CHEBI:82795"/>
        <dbReference type="EC" id="2.1.1.80"/>
    </reaction>
</comment>
<dbReference type="InterPro" id="IPR036804">
    <property type="entry name" value="CheR_N_sf"/>
</dbReference>